<comment type="pathway">
    <text evidence="2 9">Amino-acid biosynthesis; L-tryptophan biosynthesis; L-tryptophan from chorismate: step 4/5.</text>
</comment>
<dbReference type="EC" id="4.1.1.48" evidence="9"/>
<dbReference type="InterPro" id="IPR013798">
    <property type="entry name" value="Indole-3-glycerol_P_synth_dom"/>
</dbReference>
<dbReference type="GO" id="GO:0004640">
    <property type="term" value="F:phosphoribosylanthranilate isomerase activity"/>
    <property type="evidence" value="ECO:0007669"/>
    <property type="project" value="TreeGrafter"/>
</dbReference>
<keyword evidence="6 9" id="KW-0822">Tryptophan biosynthesis</keyword>
<evidence type="ECO:0000313" key="12">
    <source>
        <dbReference type="Proteomes" id="UP000215224"/>
    </source>
</evidence>
<evidence type="ECO:0000256" key="8">
    <source>
        <dbReference type="ARBA" id="ARBA00023239"/>
    </source>
</evidence>
<evidence type="ECO:0000256" key="9">
    <source>
        <dbReference type="HAMAP-Rule" id="MF_00134"/>
    </source>
</evidence>
<name>A0A223KRX5_9BACI</name>
<evidence type="ECO:0000256" key="2">
    <source>
        <dbReference type="ARBA" id="ARBA00004696"/>
    </source>
</evidence>
<sequence>MLAQIIEQKKKEVKTLTARPKQNVEKVSFYNALKNPNRSLAVIAEIKKASPSKGVIRDRFDPLEIAAQYEAVLVDAISVLTDETFFQGCHHDLSMVKQVTSVPILRKDFIIDPKQITESVEIGADAILLIAEVLEDKQLYQLYNEAYNHGLDVLVEVHSLSRLERLLQTFIPKIIGVNNRNLDTFETSLQTTVNLAKYIPEESLFVSESGIRSFDCIETIVNSGANAILVGETFMKEKNVKAAVTKLFKEHVV</sequence>
<accession>A0A223KRX5</accession>
<dbReference type="UniPathway" id="UPA00035">
    <property type="reaction ID" value="UER00043"/>
</dbReference>
<keyword evidence="12" id="KW-1185">Reference proteome</keyword>
<dbReference type="InterPro" id="IPR013785">
    <property type="entry name" value="Aldolase_TIM"/>
</dbReference>
<reference evidence="11 12" key="1">
    <citation type="submission" date="2016-12" db="EMBL/GenBank/DDBJ databases">
        <title>The whole genome sequencing and assembly of Bacillus cohnii DSM 6307T strain.</title>
        <authorList>
            <person name="Lee Y.-J."/>
            <person name="Yi H."/>
            <person name="Bahn Y.-S."/>
            <person name="Kim J.F."/>
            <person name="Lee D.-W."/>
        </authorList>
    </citation>
    <scope>NUCLEOTIDE SEQUENCE [LARGE SCALE GENOMIC DNA]</scope>
    <source>
        <strain evidence="11 12">DSM 6307</strain>
    </source>
</reference>
<comment type="similarity">
    <text evidence="3 9">Belongs to the TrpC family.</text>
</comment>
<dbReference type="CDD" id="cd00331">
    <property type="entry name" value="IGPS"/>
    <property type="match status" value="1"/>
</dbReference>
<keyword evidence="5 9" id="KW-0210">Decarboxylase</keyword>
<dbReference type="STRING" id="1314751.GCA_001591425_02613"/>
<feature type="domain" description="Indole-3-glycerol phosphate synthase" evidence="10">
    <location>
        <begin position="3"/>
        <end position="247"/>
    </location>
</feature>
<proteinExistence type="inferred from homology"/>
<dbReference type="FunFam" id="3.20.20.70:FF:000024">
    <property type="entry name" value="Indole-3-glycerol phosphate synthase"/>
    <property type="match status" value="1"/>
</dbReference>
<dbReference type="GO" id="GO:0004425">
    <property type="term" value="F:indole-3-glycerol-phosphate synthase activity"/>
    <property type="evidence" value="ECO:0007669"/>
    <property type="project" value="UniProtKB-UniRule"/>
</dbReference>
<protein>
    <recommendedName>
        <fullName evidence="9">Indole-3-glycerol phosphate synthase</fullName>
        <shortName evidence="9">IGPS</shortName>
        <ecNumber evidence="9">4.1.1.48</ecNumber>
    </recommendedName>
</protein>
<dbReference type="PANTHER" id="PTHR22854">
    <property type="entry name" value="TRYPTOPHAN BIOSYNTHESIS PROTEIN"/>
    <property type="match status" value="1"/>
</dbReference>
<dbReference type="EMBL" id="CP018866">
    <property type="protein sequence ID" value="AST92245.1"/>
    <property type="molecule type" value="Genomic_DNA"/>
</dbReference>
<evidence type="ECO:0000256" key="7">
    <source>
        <dbReference type="ARBA" id="ARBA00023141"/>
    </source>
</evidence>
<evidence type="ECO:0000313" key="11">
    <source>
        <dbReference type="EMBL" id="AST92245.1"/>
    </source>
</evidence>
<keyword evidence="4 9" id="KW-0028">Amino-acid biosynthesis</keyword>
<dbReference type="AlphaFoldDB" id="A0A223KRX5"/>
<dbReference type="HAMAP" id="MF_00134_B">
    <property type="entry name" value="IGPS_B"/>
    <property type="match status" value="1"/>
</dbReference>
<organism evidence="11 12">
    <name type="scientific">Sutcliffiella cohnii</name>
    <dbReference type="NCBI Taxonomy" id="33932"/>
    <lineage>
        <taxon>Bacteria</taxon>
        <taxon>Bacillati</taxon>
        <taxon>Bacillota</taxon>
        <taxon>Bacilli</taxon>
        <taxon>Bacillales</taxon>
        <taxon>Bacillaceae</taxon>
        <taxon>Sutcliffiella</taxon>
    </lineage>
</organism>
<comment type="catalytic activity">
    <reaction evidence="1 9">
        <text>1-(2-carboxyphenylamino)-1-deoxy-D-ribulose 5-phosphate + H(+) = (1S,2R)-1-C-(indol-3-yl)glycerol 3-phosphate + CO2 + H2O</text>
        <dbReference type="Rhea" id="RHEA:23476"/>
        <dbReference type="ChEBI" id="CHEBI:15377"/>
        <dbReference type="ChEBI" id="CHEBI:15378"/>
        <dbReference type="ChEBI" id="CHEBI:16526"/>
        <dbReference type="ChEBI" id="CHEBI:58613"/>
        <dbReference type="ChEBI" id="CHEBI:58866"/>
        <dbReference type="EC" id="4.1.1.48"/>
    </reaction>
</comment>
<dbReference type="Proteomes" id="UP000215224">
    <property type="component" value="Chromosome"/>
</dbReference>
<dbReference type="InterPro" id="IPR011060">
    <property type="entry name" value="RibuloseP-bd_barrel"/>
</dbReference>
<keyword evidence="8 9" id="KW-0456">Lyase</keyword>
<dbReference type="Gene3D" id="3.20.20.70">
    <property type="entry name" value="Aldolase class I"/>
    <property type="match status" value="1"/>
</dbReference>
<evidence type="ECO:0000256" key="1">
    <source>
        <dbReference type="ARBA" id="ARBA00001633"/>
    </source>
</evidence>
<dbReference type="Pfam" id="PF00218">
    <property type="entry name" value="IGPS"/>
    <property type="match status" value="1"/>
</dbReference>
<dbReference type="GO" id="GO:0000162">
    <property type="term" value="P:L-tryptophan biosynthetic process"/>
    <property type="evidence" value="ECO:0007669"/>
    <property type="project" value="UniProtKB-UniRule"/>
</dbReference>
<evidence type="ECO:0000256" key="6">
    <source>
        <dbReference type="ARBA" id="ARBA00022822"/>
    </source>
</evidence>
<keyword evidence="7 9" id="KW-0057">Aromatic amino acid biosynthesis</keyword>
<evidence type="ECO:0000256" key="3">
    <source>
        <dbReference type="ARBA" id="ARBA00008737"/>
    </source>
</evidence>
<dbReference type="PROSITE" id="PS00614">
    <property type="entry name" value="IGPS"/>
    <property type="match status" value="1"/>
</dbReference>
<dbReference type="RefSeq" id="WP_066416860.1">
    <property type="nucleotide sequence ID" value="NZ_CP018866.1"/>
</dbReference>
<evidence type="ECO:0000256" key="5">
    <source>
        <dbReference type="ARBA" id="ARBA00022793"/>
    </source>
</evidence>
<dbReference type="InterPro" id="IPR045186">
    <property type="entry name" value="Indole-3-glycerol_P_synth"/>
</dbReference>
<dbReference type="PANTHER" id="PTHR22854:SF2">
    <property type="entry name" value="INDOLE-3-GLYCEROL-PHOSPHATE SYNTHASE"/>
    <property type="match status" value="1"/>
</dbReference>
<dbReference type="KEGG" id="bcoh:BC6307_13590"/>
<evidence type="ECO:0000259" key="10">
    <source>
        <dbReference type="Pfam" id="PF00218"/>
    </source>
</evidence>
<gene>
    <name evidence="9" type="primary">trpC</name>
    <name evidence="11" type="ORF">BC6307_13590</name>
</gene>
<dbReference type="SUPFAM" id="SSF51366">
    <property type="entry name" value="Ribulose-phoshate binding barrel"/>
    <property type="match status" value="1"/>
</dbReference>
<evidence type="ECO:0000256" key="4">
    <source>
        <dbReference type="ARBA" id="ARBA00022605"/>
    </source>
</evidence>
<dbReference type="InterPro" id="IPR001468">
    <property type="entry name" value="Indole-3-GlycerolPSynthase_CS"/>
</dbReference>
<dbReference type="NCBIfam" id="NF001377">
    <property type="entry name" value="PRK00278.2-4"/>
    <property type="match status" value="1"/>
</dbReference>